<feature type="transmembrane region" description="Helical" evidence="7">
    <location>
        <begin position="230"/>
        <end position="253"/>
    </location>
</feature>
<reference evidence="10" key="1">
    <citation type="journal article" date="2018" name="Front. Microbiol.">
        <title>Genome-Based Analysis Reveals the Taxonomy and Diversity of the Family Idiomarinaceae.</title>
        <authorList>
            <person name="Liu Y."/>
            <person name="Lai Q."/>
            <person name="Shao Z."/>
        </authorList>
    </citation>
    <scope>NUCLEOTIDE SEQUENCE [LARGE SCALE GENOMIC DNA]</scope>
    <source>
        <strain evidence="10">SN-14</strain>
    </source>
</reference>
<dbReference type="GO" id="GO:0005886">
    <property type="term" value="C:plasma membrane"/>
    <property type="evidence" value="ECO:0007669"/>
    <property type="project" value="UniProtKB-SubCell"/>
</dbReference>
<dbReference type="EMBL" id="PIPS01000001">
    <property type="protein sequence ID" value="RUO45098.1"/>
    <property type="molecule type" value="Genomic_DNA"/>
</dbReference>
<evidence type="ECO:0000313" key="10">
    <source>
        <dbReference type="Proteomes" id="UP000286680"/>
    </source>
</evidence>
<feature type="transmembrane region" description="Helical" evidence="7">
    <location>
        <begin position="397"/>
        <end position="419"/>
    </location>
</feature>
<evidence type="ECO:0000256" key="1">
    <source>
        <dbReference type="ARBA" id="ARBA00004651"/>
    </source>
</evidence>
<protein>
    <submittedName>
        <fullName evidence="9">ABC transporter permease</fullName>
    </submittedName>
</protein>
<feature type="transmembrane region" description="Helical" evidence="7">
    <location>
        <begin position="497"/>
        <end position="518"/>
    </location>
</feature>
<dbReference type="PANTHER" id="PTHR30183">
    <property type="entry name" value="MOLYBDENUM TRANSPORT SYSTEM PERMEASE PROTEIN MODB"/>
    <property type="match status" value="1"/>
</dbReference>
<keyword evidence="10" id="KW-1185">Reference proteome</keyword>
<dbReference type="InterPro" id="IPR000515">
    <property type="entry name" value="MetI-like"/>
</dbReference>
<name>A0AA94EFV9_9GAMM</name>
<keyword evidence="4 7" id="KW-0812">Transmembrane</keyword>
<dbReference type="GO" id="GO:0055085">
    <property type="term" value="P:transmembrane transport"/>
    <property type="evidence" value="ECO:0007669"/>
    <property type="project" value="InterPro"/>
</dbReference>
<gene>
    <name evidence="9" type="ORF">CWE23_03500</name>
</gene>
<feature type="transmembrane region" description="Helical" evidence="7">
    <location>
        <begin position="184"/>
        <end position="203"/>
    </location>
</feature>
<evidence type="ECO:0000256" key="5">
    <source>
        <dbReference type="ARBA" id="ARBA00022989"/>
    </source>
</evidence>
<evidence type="ECO:0000256" key="7">
    <source>
        <dbReference type="SAM" id="Phobius"/>
    </source>
</evidence>
<organism evidence="9 10">
    <name type="scientific">Idiomarina aquatica</name>
    <dbReference type="NCBI Taxonomy" id="1327752"/>
    <lineage>
        <taxon>Bacteria</taxon>
        <taxon>Pseudomonadati</taxon>
        <taxon>Pseudomonadota</taxon>
        <taxon>Gammaproteobacteria</taxon>
        <taxon>Alteromonadales</taxon>
        <taxon>Idiomarinaceae</taxon>
        <taxon>Idiomarina</taxon>
    </lineage>
</organism>
<keyword evidence="6 7" id="KW-0472">Membrane</keyword>
<dbReference type="CDD" id="cd06261">
    <property type="entry name" value="TM_PBP2"/>
    <property type="match status" value="1"/>
</dbReference>
<dbReference type="SUPFAM" id="SSF161098">
    <property type="entry name" value="MetI-like"/>
    <property type="match status" value="2"/>
</dbReference>
<sequence length="529" mass="58315">MVRALSITVLLLLVGLPLLAALPALQWPSAMTLAPWLNALMQTLLVTLLSTLVVTWLSLSAARTLATSRWFSALSVLLATPHVAFAVGVMFLFSPSGYLVRVIDALSGWLPVPANGWPLPEKSLLTLTVVLVLKELPFLLLMIATQLKQLPLQRWLLQAQSLGWSATRAWWWLIVPELLQRLKLPLAAIIIYTVSVVDIPLLLGPNAPGLLAVVAFEQHYQWANTEAAAIGVWLLILAGAVLLLAATVTVNGYQRLADRARQGLVKTTASRWRRLLAGGGRLLTPTLVIVSLLVVLALLLHSLAGSWFYPALLPQQWQPQRWLTEWPHLAPLLWDTFWLALLTGLLSVAAAVAVLEHQRQRGQRQLNVVPLLLLLLPQLVLVLGWQHLLGQGSEGPLLLWAHVAFGFPYAYLVLHGAWVNLSQRWLYQAQSLGYSYRRAWFTLVPGMMRGPLLTAFAIAFSVSIAQYLPTLWLAGGTVPTLTTEAVSIASGGDWRLASLYALMQALLPLLVLSLVMFMQTRQRGTDVSY</sequence>
<feature type="transmembrane region" description="Helical" evidence="7">
    <location>
        <begin position="440"/>
        <end position="465"/>
    </location>
</feature>
<evidence type="ECO:0000256" key="3">
    <source>
        <dbReference type="ARBA" id="ARBA00022475"/>
    </source>
</evidence>
<feature type="transmembrane region" description="Helical" evidence="7">
    <location>
        <begin position="282"/>
        <end position="309"/>
    </location>
</feature>
<evidence type="ECO:0000259" key="8">
    <source>
        <dbReference type="PROSITE" id="PS50928"/>
    </source>
</evidence>
<dbReference type="Proteomes" id="UP000286680">
    <property type="component" value="Unassembled WGS sequence"/>
</dbReference>
<accession>A0AA94EFV9</accession>
<dbReference type="RefSeq" id="WP_126819487.1">
    <property type="nucleotide sequence ID" value="NZ_PIPS01000001.1"/>
</dbReference>
<dbReference type="InterPro" id="IPR035906">
    <property type="entry name" value="MetI-like_sf"/>
</dbReference>
<keyword evidence="2" id="KW-0813">Transport</keyword>
<dbReference type="PROSITE" id="PS50928">
    <property type="entry name" value="ABC_TM1"/>
    <property type="match status" value="2"/>
</dbReference>
<feature type="domain" description="ABC transmembrane type-1" evidence="8">
    <location>
        <begin position="40"/>
        <end position="245"/>
    </location>
</feature>
<dbReference type="Gene3D" id="1.10.3720.10">
    <property type="entry name" value="MetI-like"/>
    <property type="match status" value="2"/>
</dbReference>
<evidence type="ECO:0000256" key="6">
    <source>
        <dbReference type="ARBA" id="ARBA00023136"/>
    </source>
</evidence>
<evidence type="ECO:0000313" key="9">
    <source>
        <dbReference type="EMBL" id="RUO45098.1"/>
    </source>
</evidence>
<dbReference type="PANTHER" id="PTHR30183:SF6">
    <property type="entry name" value="INNER MEMBRANE ABC TRANSPORTER PERMEASE PROTEIN YNJC"/>
    <property type="match status" value="1"/>
</dbReference>
<keyword evidence="3" id="KW-1003">Cell membrane</keyword>
<feature type="transmembrane region" description="Helical" evidence="7">
    <location>
        <begin position="366"/>
        <end position="385"/>
    </location>
</feature>
<feature type="domain" description="ABC transmembrane type-1" evidence="8">
    <location>
        <begin position="333"/>
        <end position="515"/>
    </location>
</feature>
<feature type="transmembrane region" description="Helical" evidence="7">
    <location>
        <begin position="71"/>
        <end position="93"/>
    </location>
</feature>
<proteinExistence type="predicted"/>
<feature type="transmembrane region" description="Helical" evidence="7">
    <location>
        <begin position="329"/>
        <end position="354"/>
    </location>
</feature>
<keyword evidence="5 7" id="KW-1133">Transmembrane helix</keyword>
<feature type="transmembrane region" description="Helical" evidence="7">
    <location>
        <begin position="124"/>
        <end position="144"/>
    </location>
</feature>
<comment type="caution">
    <text evidence="9">The sequence shown here is derived from an EMBL/GenBank/DDBJ whole genome shotgun (WGS) entry which is preliminary data.</text>
</comment>
<feature type="transmembrane region" description="Helical" evidence="7">
    <location>
        <begin position="36"/>
        <end position="59"/>
    </location>
</feature>
<evidence type="ECO:0000256" key="2">
    <source>
        <dbReference type="ARBA" id="ARBA00022448"/>
    </source>
</evidence>
<dbReference type="AlphaFoldDB" id="A0AA94EFV9"/>
<evidence type="ECO:0000256" key="4">
    <source>
        <dbReference type="ARBA" id="ARBA00022692"/>
    </source>
</evidence>
<comment type="subcellular location">
    <subcellularLocation>
        <location evidence="1">Cell membrane</location>
        <topology evidence="1">Multi-pass membrane protein</topology>
    </subcellularLocation>
</comment>